<reference evidence="2" key="1">
    <citation type="journal article" date="2022" name="Int. J. Mol. Sci.">
        <title>Draft Genome of Tanacetum Coccineum: Genomic Comparison of Closely Related Tanacetum-Family Plants.</title>
        <authorList>
            <person name="Yamashiro T."/>
            <person name="Shiraishi A."/>
            <person name="Nakayama K."/>
            <person name="Satake H."/>
        </authorList>
    </citation>
    <scope>NUCLEOTIDE SEQUENCE</scope>
</reference>
<evidence type="ECO:0008006" key="4">
    <source>
        <dbReference type="Google" id="ProtNLM"/>
    </source>
</evidence>
<dbReference type="EMBL" id="BQNB010011795">
    <property type="protein sequence ID" value="GJS95249.1"/>
    <property type="molecule type" value="Genomic_DNA"/>
</dbReference>
<protein>
    <recommendedName>
        <fullName evidence="4">Copia protein</fullName>
    </recommendedName>
</protein>
<dbReference type="CDD" id="cd09272">
    <property type="entry name" value="RNase_HI_RT_Ty1"/>
    <property type="match status" value="1"/>
</dbReference>
<evidence type="ECO:0000256" key="1">
    <source>
        <dbReference type="SAM" id="Phobius"/>
    </source>
</evidence>
<dbReference type="PANTHER" id="PTHR11439:SF495">
    <property type="entry name" value="REVERSE TRANSCRIPTASE, RNA-DEPENDENT DNA POLYMERASE-RELATED"/>
    <property type="match status" value="1"/>
</dbReference>
<dbReference type="PANTHER" id="PTHR11439">
    <property type="entry name" value="GAG-POL-RELATED RETROTRANSPOSON"/>
    <property type="match status" value="1"/>
</dbReference>
<comment type="caution">
    <text evidence="2">The sequence shown here is derived from an EMBL/GenBank/DDBJ whole genome shotgun (WGS) entry which is preliminary data.</text>
</comment>
<evidence type="ECO:0000313" key="3">
    <source>
        <dbReference type="Proteomes" id="UP001151760"/>
    </source>
</evidence>
<keyword evidence="1" id="KW-0812">Transmembrane</keyword>
<gene>
    <name evidence="2" type="ORF">Tco_0802217</name>
</gene>
<evidence type="ECO:0000313" key="2">
    <source>
        <dbReference type="EMBL" id="GJS95249.1"/>
    </source>
</evidence>
<keyword evidence="1" id="KW-0472">Membrane</keyword>
<dbReference type="Proteomes" id="UP001151760">
    <property type="component" value="Unassembled WGS sequence"/>
</dbReference>
<name>A0ABQ4ZY52_9ASTR</name>
<sequence length="689" mass="76648">MWFDENPPFLWTPKICVVFDSSKELSAERENWSNQLETEEPAVTGIPRRNFVYSRKTGEPAETGFPAETWYLPQKSVVILEQKLKEGALETSVFDVIIVLAVAYAIDSTAELRNLHVIVITLMYGLTSSVTDLEFYKRLGIYDLQGRAEATGVAVMFGRSLVCDNGLRGDLLEMYGGGFCIFFVYLCLLLLAVIIVFPLCFAVMGSSLPWQSLLFASLLPVAADDVIPDPTRRILPLRNRSAAHSYEGTRVGALLLLLLKVLSPKGFHGHLVDDDVLATVWWDVSGDAIHADFFPFSAGPYYATYPEGGVAGNCEFTPDSRLKGYEENVASLTGLELQVSTLKKQANLSMDVKALDACLVVTECSGTKSDKHITRSSSGNYITHAVGCYINTVIDDQVPFTEVREYVLAKPHHVIAPGSSRNSQEESYWNSSSFSDSKTLVCPIIVLVKSSSAVHEKPNTPRSCLRWKPTGRIFKNAGLRWIPTGKMFIDSTTKVDSEPPNGSNENIINLYECDQTLNARPTEKHLHAVKRIFRYLRGIVNRGLWHSKDSLIALTAFVDSDHAGCQDTRRSTSGSMQFLGDRLVSWSSKRQKSAAISSTEAEYIAMSGCCTQILWMRSQLTGYGLGFNKIPMYFDNKSVIALCCNNVQHSRSKHTDIRFHFIKEHVENGLGMQSFTPETLKQLADEAEE</sequence>
<keyword evidence="3" id="KW-1185">Reference proteome</keyword>
<feature type="transmembrane region" description="Helical" evidence="1">
    <location>
        <begin position="178"/>
        <end position="204"/>
    </location>
</feature>
<keyword evidence="1" id="KW-1133">Transmembrane helix</keyword>
<accession>A0ABQ4ZY52</accession>
<organism evidence="2 3">
    <name type="scientific">Tanacetum coccineum</name>
    <dbReference type="NCBI Taxonomy" id="301880"/>
    <lineage>
        <taxon>Eukaryota</taxon>
        <taxon>Viridiplantae</taxon>
        <taxon>Streptophyta</taxon>
        <taxon>Embryophyta</taxon>
        <taxon>Tracheophyta</taxon>
        <taxon>Spermatophyta</taxon>
        <taxon>Magnoliopsida</taxon>
        <taxon>eudicotyledons</taxon>
        <taxon>Gunneridae</taxon>
        <taxon>Pentapetalae</taxon>
        <taxon>asterids</taxon>
        <taxon>campanulids</taxon>
        <taxon>Asterales</taxon>
        <taxon>Asteraceae</taxon>
        <taxon>Asteroideae</taxon>
        <taxon>Anthemideae</taxon>
        <taxon>Anthemidinae</taxon>
        <taxon>Tanacetum</taxon>
    </lineage>
</organism>
<proteinExistence type="predicted"/>
<reference evidence="2" key="2">
    <citation type="submission" date="2022-01" db="EMBL/GenBank/DDBJ databases">
        <authorList>
            <person name="Yamashiro T."/>
            <person name="Shiraishi A."/>
            <person name="Satake H."/>
            <person name="Nakayama K."/>
        </authorList>
    </citation>
    <scope>NUCLEOTIDE SEQUENCE</scope>
</reference>